<evidence type="ECO:0000256" key="1">
    <source>
        <dbReference type="ARBA" id="ARBA00022475"/>
    </source>
</evidence>
<keyword evidence="2 4" id="KW-0997">Cell inner membrane</keyword>
<dbReference type="Gene3D" id="3.40.1580.20">
    <property type="entry name" value="Syd protein"/>
    <property type="match status" value="1"/>
</dbReference>
<comment type="function">
    <text evidence="4">Interacts with the SecY protein in vivo. May bind preferentially to an uncomplexed state of SecY, thus functioning either as a chelating agent for excess SecY in the cell or as a regulatory factor that negatively controls the translocase function.</text>
</comment>
<dbReference type="GeneID" id="84612193"/>
<keyword evidence="6" id="KW-1185">Reference proteome</keyword>
<dbReference type="InterPro" id="IPR038228">
    <property type="entry name" value="Syd_sf"/>
</dbReference>
<dbReference type="RefSeq" id="WP_067433284.1">
    <property type="nucleotide sequence ID" value="NZ_CP072598.1"/>
</dbReference>
<comment type="similarity">
    <text evidence="4">Belongs to the Syd family.</text>
</comment>
<dbReference type="STRING" id="1619313.EM595_2834"/>
<organism evidence="5 6">
    <name type="scientific">Duffyella gerundensis</name>
    <dbReference type="NCBI Taxonomy" id="1619313"/>
    <lineage>
        <taxon>Bacteria</taxon>
        <taxon>Pseudomonadati</taxon>
        <taxon>Pseudomonadota</taxon>
        <taxon>Gammaproteobacteria</taxon>
        <taxon>Enterobacterales</taxon>
        <taxon>Erwiniaceae</taxon>
        <taxon>Duffyella</taxon>
    </lineage>
</organism>
<comment type="subcellular location">
    <subcellularLocation>
        <location evidence="4">Cell inner membrane</location>
        <topology evidence="4">Peripheral membrane protein</topology>
        <orientation evidence="4">Cytoplasmic side</orientation>
    </subcellularLocation>
    <text evidence="4">Loosely associated with the cytoplasmic side of the inner membrane, probably via SecY.</text>
</comment>
<keyword evidence="1 4" id="KW-1003">Cell membrane</keyword>
<dbReference type="Proteomes" id="UP000059419">
    <property type="component" value="Chromosome 1"/>
</dbReference>
<dbReference type="KEGG" id="ege:EM595_2834"/>
<protein>
    <recommendedName>
        <fullName evidence="4">Protein Syd</fullName>
    </recommendedName>
</protein>
<dbReference type="GO" id="GO:0009898">
    <property type="term" value="C:cytoplasmic side of plasma membrane"/>
    <property type="evidence" value="ECO:0007669"/>
    <property type="project" value="InterPro"/>
</dbReference>
<evidence type="ECO:0000256" key="3">
    <source>
        <dbReference type="ARBA" id="ARBA00023136"/>
    </source>
</evidence>
<reference evidence="6" key="1">
    <citation type="submission" date="2015-11" db="EMBL/GenBank/DDBJ databases">
        <authorList>
            <person name="Blom J."/>
        </authorList>
    </citation>
    <scope>NUCLEOTIDE SEQUENCE [LARGE SCALE GENOMIC DNA]</scope>
</reference>
<dbReference type="Pfam" id="PF07348">
    <property type="entry name" value="Syd"/>
    <property type="match status" value="1"/>
</dbReference>
<evidence type="ECO:0000313" key="6">
    <source>
        <dbReference type="Proteomes" id="UP000059419"/>
    </source>
</evidence>
<evidence type="ECO:0000313" key="5">
    <source>
        <dbReference type="EMBL" id="CUU25065.1"/>
    </source>
</evidence>
<dbReference type="EMBL" id="LN907827">
    <property type="protein sequence ID" value="CUU25065.1"/>
    <property type="molecule type" value="Genomic_DNA"/>
</dbReference>
<proteinExistence type="inferred from homology"/>
<sequence length="183" mass="20666">MMVETANALRNFTTNYCQQWQQQYGHAPESEALYSVPSSCIITTRETSVLWQPQPFTLPQNLDAVSHALDLALQPAITAWYTTQFAGDMTARLGTRPLTLLQVWSEDDFIRIQENLIGHLVMKRRLKQSPTLFIATTDSELEVVSLCNLRGEVILEQLGTNKREILSEDVPSFLNALQPDVSL</sequence>
<dbReference type="OrthoDB" id="5599437at2"/>
<evidence type="ECO:0000256" key="4">
    <source>
        <dbReference type="HAMAP-Rule" id="MF_01104"/>
    </source>
</evidence>
<dbReference type="InterPro" id="IPR009948">
    <property type="entry name" value="Syd"/>
</dbReference>
<dbReference type="AlphaFoldDB" id="A0A0U5L2V0"/>
<dbReference type="HAMAP" id="MF_01104">
    <property type="entry name" value="Syd"/>
    <property type="match status" value="1"/>
</dbReference>
<keyword evidence="3 4" id="KW-0472">Membrane</keyword>
<gene>
    <name evidence="4 5" type="primary">syd</name>
    <name evidence="5" type="ORF">EM595_2834</name>
</gene>
<dbReference type="CDD" id="cd16323">
    <property type="entry name" value="Syd"/>
    <property type="match status" value="1"/>
</dbReference>
<dbReference type="NCBIfam" id="NF003439">
    <property type="entry name" value="PRK04968.1"/>
    <property type="match status" value="1"/>
</dbReference>
<name>A0A0U5L2V0_9GAMM</name>
<accession>A0A0U5L2V0</accession>
<dbReference type="PATRIC" id="fig|1619313.3.peg.2942"/>
<evidence type="ECO:0000256" key="2">
    <source>
        <dbReference type="ARBA" id="ARBA00022519"/>
    </source>
</evidence>